<dbReference type="InterPro" id="IPR015424">
    <property type="entry name" value="PyrdxlP-dep_Trfase"/>
</dbReference>
<reference evidence="4 5" key="1">
    <citation type="submission" date="2020-04" db="EMBL/GenBank/DDBJ databases">
        <title>Flammeovirga sp. SR4, a novel species isolated from seawater.</title>
        <authorList>
            <person name="Wang X."/>
        </authorList>
    </citation>
    <scope>NUCLEOTIDE SEQUENCE [LARGE SCALE GENOMIC DNA]</scope>
    <source>
        <strain evidence="4 5">SR4</strain>
    </source>
</reference>
<evidence type="ECO:0000256" key="2">
    <source>
        <dbReference type="ARBA" id="ARBA00022898"/>
    </source>
</evidence>
<feature type="domain" description="Aminotransferase class I/classII large" evidence="3">
    <location>
        <begin position="17"/>
        <end position="329"/>
    </location>
</feature>
<dbReference type="CDD" id="cd00609">
    <property type="entry name" value="AAT_like"/>
    <property type="match status" value="1"/>
</dbReference>
<evidence type="ECO:0000313" key="4">
    <source>
        <dbReference type="EMBL" id="NLR92981.1"/>
    </source>
</evidence>
<dbReference type="Gene3D" id="3.90.1150.10">
    <property type="entry name" value="Aspartate Aminotransferase, domain 1"/>
    <property type="match status" value="1"/>
</dbReference>
<proteinExistence type="predicted"/>
<keyword evidence="5" id="KW-1185">Reference proteome</keyword>
<keyword evidence="4" id="KW-0032">Aminotransferase</keyword>
<dbReference type="SUPFAM" id="SSF53383">
    <property type="entry name" value="PLP-dependent transferases"/>
    <property type="match status" value="1"/>
</dbReference>
<protein>
    <submittedName>
        <fullName evidence="4">Pyridoxal phosphate-dependent class II aminotransferase</fullName>
    </submittedName>
</protein>
<dbReference type="PANTHER" id="PTHR42885">
    <property type="entry name" value="HISTIDINOL-PHOSPHATE AMINOTRANSFERASE-RELATED"/>
    <property type="match status" value="1"/>
</dbReference>
<dbReference type="Gene3D" id="3.40.640.10">
    <property type="entry name" value="Type I PLP-dependent aspartate aminotransferase-like (Major domain)"/>
    <property type="match status" value="1"/>
</dbReference>
<dbReference type="RefSeq" id="WP_168883693.1">
    <property type="nucleotide sequence ID" value="NZ_JABAIL010000005.1"/>
</dbReference>
<name>A0A7X8SMN6_9BACT</name>
<dbReference type="InterPro" id="IPR004839">
    <property type="entry name" value="Aminotransferase_I/II_large"/>
</dbReference>
<organism evidence="4 5">
    <name type="scientific">Flammeovirga agarivorans</name>
    <dbReference type="NCBI Taxonomy" id="2726742"/>
    <lineage>
        <taxon>Bacteria</taxon>
        <taxon>Pseudomonadati</taxon>
        <taxon>Bacteroidota</taxon>
        <taxon>Cytophagia</taxon>
        <taxon>Cytophagales</taxon>
        <taxon>Flammeovirgaceae</taxon>
        <taxon>Flammeovirga</taxon>
    </lineage>
</organism>
<dbReference type="GO" id="GO:0030170">
    <property type="term" value="F:pyridoxal phosphate binding"/>
    <property type="evidence" value="ECO:0007669"/>
    <property type="project" value="InterPro"/>
</dbReference>
<dbReference type="EMBL" id="JABAIL010000005">
    <property type="protein sequence ID" value="NLR92981.1"/>
    <property type="molecule type" value="Genomic_DNA"/>
</dbReference>
<dbReference type="InterPro" id="IPR015421">
    <property type="entry name" value="PyrdxlP-dep_Trfase_major"/>
</dbReference>
<dbReference type="Proteomes" id="UP000585050">
    <property type="component" value="Unassembled WGS sequence"/>
</dbReference>
<comment type="caution">
    <text evidence="4">The sequence shown here is derived from an EMBL/GenBank/DDBJ whole genome shotgun (WGS) entry which is preliminary data.</text>
</comment>
<accession>A0A7X8SMN6</accession>
<comment type="cofactor">
    <cofactor evidence="1">
        <name>pyridoxal 5'-phosphate</name>
        <dbReference type="ChEBI" id="CHEBI:597326"/>
    </cofactor>
</comment>
<evidence type="ECO:0000259" key="3">
    <source>
        <dbReference type="Pfam" id="PF00155"/>
    </source>
</evidence>
<dbReference type="GO" id="GO:0008483">
    <property type="term" value="F:transaminase activity"/>
    <property type="evidence" value="ECO:0007669"/>
    <property type="project" value="UniProtKB-KW"/>
</dbReference>
<dbReference type="AlphaFoldDB" id="A0A7X8SMN6"/>
<dbReference type="PANTHER" id="PTHR42885:SF1">
    <property type="entry name" value="THREONINE-PHOSPHATE DECARBOXYLASE"/>
    <property type="match status" value="1"/>
</dbReference>
<sequence length="334" mass="37776">MLNGHGDDLHLVKGQIKYNFSSNVYYKGCPTAILKALAKQVEGIQNYPSPAAEELSECASIRYQQPAENFLFTNGAIEAFYLIAQLFRGKRSTIVGPTFSEYEDACKMHNISYTVVEKEKLDSFNTDLVFICNPNNPTGSVFSFAELEYFITENPTSTFVIDEAYIEFTKATKSVLPLVEKHKNLIVVRSLTKTFTIPGLRLGYIISDASMVEKLKAIRIPWSVNGLAIQTGKYLFENYDQLIFDIESLLKERIFFQDQLRVIDHIEVQETNTSYFLVKLLKGKASELKNVLISKGILIRDATNFTSLEGEFIRLSVQSPTANKQIIKALTSWI</sequence>
<gene>
    <name evidence="4" type="ORF">HGP29_17345</name>
</gene>
<dbReference type="InterPro" id="IPR015422">
    <property type="entry name" value="PyrdxlP-dep_Trfase_small"/>
</dbReference>
<keyword evidence="2" id="KW-0663">Pyridoxal phosphate</keyword>
<evidence type="ECO:0000313" key="5">
    <source>
        <dbReference type="Proteomes" id="UP000585050"/>
    </source>
</evidence>
<evidence type="ECO:0000256" key="1">
    <source>
        <dbReference type="ARBA" id="ARBA00001933"/>
    </source>
</evidence>
<dbReference type="Pfam" id="PF00155">
    <property type="entry name" value="Aminotran_1_2"/>
    <property type="match status" value="1"/>
</dbReference>
<keyword evidence="4" id="KW-0808">Transferase</keyword>